<comment type="caution">
    <text evidence="1">The sequence shown here is derived from an EMBL/GenBank/DDBJ whole genome shotgun (WGS) entry which is preliminary data.</text>
</comment>
<dbReference type="AlphaFoldDB" id="A0AAV5RG08"/>
<keyword evidence="2" id="KW-1185">Reference proteome</keyword>
<accession>A0AAV5RG08</accession>
<gene>
    <name evidence="1" type="ORF">DASB73_013870</name>
</gene>
<protein>
    <submittedName>
        <fullName evidence="1">Uncharacterized protein</fullName>
    </submittedName>
</protein>
<dbReference type="Proteomes" id="UP001362899">
    <property type="component" value="Unassembled WGS sequence"/>
</dbReference>
<reference evidence="1 2" key="1">
    <citation type="journal article" date="2023" name="Elife">
        <title>Identification of key yeast species and microbe-microbe interactions impacting larval growth of Drosophila in the wild.</title>
        <authorList>
            <person name="Mure A."/>
            <person name="Sugiura Y."/>
            <person name="Maeda R."/>
            <person name="Honda K."/>
            <person name="Sakurai N."/>
            <person name="Takahashi Y."/>
            <person name="Watada M."/>
            <person name="Katoh T."/>
            <person name="Gotoh A."/>
            <person name="Gotoh Y."/>
            <person name="Taniguchi I."/>
            <person name="Nakamura K."/>
            <person name="Hayashi T."/>
            <person name="Katayama T."/>
            <person name="Uemura T."/>
            <person name="Hattori Y."/>
        </authorList>
    </citation>
    <scope>NUCLEOTIDE SEQUENCE [LARGE SCALE GENOMIC DNA]</scope>
    <source>
        <strain evidence="1 2">SB-73</strain>
    </source>
</reference>
<name>A0AAV5RG08_STABA</name>
<dbReference type="EMBL" id="BTGC01000003">
    <property type="protein sequence ID" value="GMM50429.1"/>
    <property type="molecule type" value="Genomic_DNA"/>
</dbReference>
<organism evidence="1 2">
    <name type="scientific">Starmerella bacillaris</name>
    <name type="common">Yeast</name>
    <name type="synonym">Candida zemplinina</name>
    <dbReference type="NCBI Taxonomy" id="1247836"/>
    <lineage>
        <taxon>Eukaryota</taxon>
        <taxon>Fungi</taxon>
        <taxon>Dikarya</taxon>
        <taxon>Ascomycota</taxon>
        <taxon>Saccharomycotina</taxon>
        <taxon>Dipodascomycetes</taxon>
        <taxon>Dipodascales</taxon>
        <taxon>Trichomonascaceae</taxon>
        <taxon>Starmerella</taxon>
    </lineage>
</organism>
<evidence type="ECO:0000313" key="1">
    <source>
        <dbReference type="EMBL" id="GMM50429.1"/>
    </source>
</evidence>
<sequence length="258" mass="29857">MDRGRNVQILPDPTFTHIQTSDFLYIPRVRPKITSNRIFGSVSARKNSEYSHWAEQRFKRSTELRENLFSTSQKKPRTFHQPLFPINENQSINDSCEHINELDSRKQPIEKHAISIEQTLDPETFLTYVDSIPGNRLLSKLDVKGLFNQLIQTSYRCECFEDIISPLFVCYFLATKMSRCQDTKSITQTEACQIIQNFLTRAGKQLALEYKTYSVSQGPQLAIFAQSIDQEQVTHTSAWIIHIKVAIAVFRHLLSLKK</sequence>
<proteinExistence type="predicted"/>
<evidence type="ECO:0000313" key="2">
    <source>
        <dbReference type="Proteomes" id="UP001362899"/>
    </source>
</evidence>